<feature type="compositionally biased region" description="Polar residues" evidence="5">
    <location>
        <begin position="661"/>
        <end position="673"/>
    </location>
</feature>
<comment type="subcellular location">
    <subcellularLocation>
        <location evidence="1">Membrane</location>
        <topology evidence="1">Multi-pass membrane protein</topology>
    </subcellularLocation>
</comment>
<dbReference type="GO" id="GO:0004930">
    <property type="term" value="F:G protein-coupled receptor activity"/>
    <property type="evidence" value="ECO:0007669"/>
    <property type="project" value="TreeGrafter"/>
</dbReference>
<feature type="transmembrane region" description="Helical" evidence="6">
    <location>
        <begin position="18"/>
        <end position="41"/>
    </location>
</feature>
<feature type="compositionally biased region" description="Basic and acidic residues" evidence="5">
    <location>
        <begin position="516"/>
        <end position="531"/>
    </location>
</feature>
<dbReference type="EMBL" id="KZ084123">
    <property type="protein sequence ID" value="OSC99909.1"/>
    <property type="molecule type" value="Genomic_DNA"/>
</dbReference>
<dbReference type="PANTHER" id="PTHR23112:SF37">
    <property type="entry name" value="G PROTEIN-COUPLED RECEPTOR GPR1"/>
    <property type="match status" value="1"/>
</dbReference>
<dbReference type="AlphaFoldDB" id="A0A1Y2IFE1"/>
<gene>
    <name evidence="7" type="ORF">PYCCODRAFT_738545</name>
</gene>
<evidence type="ECO:0000313" key="7">
    <source>
        <dbReference type="EMBL" id="OSC99909.1"/>
    </source>
</evidence>
<organism evidence="7 8">
    <name type="scientific">Trametes coccinea (strain BRFM310)</name>
    <name type="common">Pycnoporus coccineus</name>
    <dbReference type="NCBI Taxonomy" id="1353009"/>
    <lineage>
        <taxon>Eukaryota</taxon>
        <taxon>Fungi</taxon>
        <taxon>Dikarya</taxon>
        <taxon>Basidiomycota</taxon>
        <taxon>Agaricomycotina</taxon>
        <taxon>Agaricomycetes</taxon>
        <taxon>Polyporales</taxon>
        <taxon>Polyporaceae</taxon>
        <taxon>Trametes</taxon>
    </lineage>
</organism>
<accession>A0A1Y2IFE1</accession>
<feature type="region of interest" description="Disordered" evidence="5">
    <location>
        <begin position="444"/>
        <end position="587"/>
    </location>
</feature>
<feature type="transmembrane region" description="Helical" evidence="6">
    <location>
        <begin position="195"/>
        <end position="216"/>
    </location>
</feature>
<evidence type="ECO:0000256" key="4">
    <source>
        <dbReference type="ARBA" id="ARBA00023136"/>
    </source>
</evidence>
<feature type="compositionally biased region" description="Pro residues" evidence="5">
    <location>
        <begin position="553"/>
        <end position="570"/>
    </location>
</feature>
<evidence type="ECO:0008006" key="9">
    <source>
        <dbReference type="Google" id="ProtNLM"/>
    </source>
</evidence>
<proteinExistence type="predicted"/>
<dbReference type="GO" id="GO:0007189">
    <property type="term" value="P:adenylate cyclase-activating G protein-coupled receptor signaling pathway"/>
    <property type="evidence" value="ECO:0007669"/>
    <property type="project" value="TreeGrafter"/>
</dbReference>
<feature type="region of interest" description="Disordered" evidence="5">
    <location>
        <begin position="365"/>
        <end position="423"/>
    </location>
</feature>
<dbReference type="GO" id="GO:0005886">
    <property type="term" value="C:plasma membrane"/>
    <property type="evidence" value="ECO:0007669"/>
    <property type="project" value="TreeGrafter"/>
</dbReference>
<evidence type="ECO:0000313" key="8">
    <source>
        <dbReference type="Proteomes" id="UP000193067"/>
    </source>
</evidence>
<evidence type="ECO:0000256" key="5">
    <source>
        <dbReference type="SAM" id="MobiDB-lite"/>
    </source>
</evidence>
<keyword evidence="3 6" id="KW-1133">Transmembrane helix</keyword>
<dbReference type="Gene3D" id="1.20.1070.10">
    <property type="entry name" value="Rhodopsin 7-helix transmembrane proteins"/>
    <property type="match status" value="1"/>
</dbReference>
<dbReference type="Proteomes" id="UP000193067">
    <property type="component" value="Unassembled WGS sequence"/>
</dbReference>
<dbReference type="OrthoDB" id="100006at2759"/>
<evidence type="ECO:0000256" key="2">
    <source>
        <dbReference type="ARBA" id="ARBA00022692"/>
    </source>
</evidence>
<keyword evidence="2 6" id="KW-0812">Transmembrane</keyword>
<feature type="transmembrane region" description="Helical" evidence="6">
    <location>
        <begin position="258"/>
        <end position="277"/>
    </location>
</feature>
<feature type="region of interest" description="Disordered" evidence="5">
    <location>
        <begin position="661"/>
        <end position="710"/>
    </location>
</feature>
<evidence type="ECO:0000256" key="1">
    <source>
        <dbReference type="ARBA" id="ARBA00004141"/>
    </source>
</evidence>
<feature type="transmembrane region" description="Helical" evidence="6">
    <location>
        <begin position="138"/>
        <end position="160"/>
    </location>
</feature>
<keyword evidence="8" id="KW-1185">Reference proteome</keyword>
<sequence>MSSVHSTMVYEHGQASSLIAIVFFALISLLAIFGVLIRYSWDPLMAFMKKRQGANQHHSRAFFHTQLGAYIASLMLSNAFSSISMVINAQWAADKSVTDGMLCNAQGILMQIGDTGGAYFTGAIAVHTFNTLVLRNKLPGWICLAASIFGWLVAVLLAAMPTWIRNPTLGPIYGINGLSCGIAQSWSILNTLLHLLPILLGSFVSVIFFTLVFLVLRGTLTIKGGIKLNLNRQHRWSMSSVTTIEYQRFIAAVARSMLWYPFAFNILLLPEIVVGLMESSGLTVPFEALVFASTAGSLLGLANALILCNTLRILKPFLDGNLTLPSKQTKDSDMESFFAGAKSPLPFTTPSPNSPKNPEKAFIARDSKQEWTPPPRSASKPEQRTNAVGSMARNISRVSRAISLKRGKPEQTPSPRPIASASLARPITPVAELNAMIEAPEPAFRKNTLPSSPRMGLPSPQVSLPAPRRDTRSPVVRQPTLSISAEDSPFGDSPIASATLTTIDLNTPNPKSSQQRKSESRSDGTETRHTSANESLLSMYLSRSPEKEDMEKPPVPPKEPIAPKPKPQPMPLSARPPMMQSSLAPSPLPTLRSARIPAPYAPNKEAFANNEWAERVAKTAASQRGMTPNTAMLKTERRKSRSLDLDPYSLAARTPATVTLRTPTYGNNLTATTPRRDPSLSAVSARSPLSARRLPPTPSRSGSLTPGGYI</sequence>
<keyword evidence="4 6" id="KW-0472">Membrane</keyword>
<feature type="compositionally biased region" description="Polar residues" evidence="5">
    <location>
        <begin position="496"/>
        <end position="510"/>
    </location>
</feature>
<evidence type="ECO:0000256" key="3">
    <source>
        <dbReference type="ARBA" id="ARBA00022989"/>
    </source>
</evidence>
<dbReference type="STRING" id="1353009.A0A1Y2IFE1"/>
<evidence type="ECO:0000256" key="6">
    <source>
        <dbReference type="SAM" id="Phobius"/>
    </source>
</evidence>
<dbReference type="PANTHER" id="PTHR23112">
    <property type="entry name" value="G PROTEIN-COUPLED RECEPTOR 157-RELATED"/>
    <property type="match status" value="1"/>
</dbReference>
<feature type="transmembrane region" description="Helical" evidence="6">
    <location>
        <begin position="67"/>
        <end position="87"/>
    </location>
</feature>
<protein>
    <recommendedName>
        <fullName evidence="9">Glucose receptor Git3 N-terminal domain-containing protein</fullName>
    </recommendedName>
</protein>
<name>A0A1Y2IFE1_TRAC3</name>
<feature type="transmembrane region" description="Helical" evidence="6">
    <location>
        <begin position="289"/>
        <end position="308"/>
    </location>
</feature>
<reference evidence="7 8" key="1">
    <citation type="journal article" date="2015" name="Biotechnol. Biofuels">
        <title>Enhanced degradation of softwood versus hardwood by the white-rot fungus Pycnoporus coccineus.</title>
        <authorList>
            <person name="Couturier M."/>
            <person name="Navarro D."/>
            <person name="Chevret D."/>
            <person name="Henrissat B."/>
            <person name="Piumi F."/>
            <person name="Ruiz-Duenas F.J."/>
            <person name="Martinez A.T."/>
            <person name="Grigoriev I.V."/>
            <person name="Riley R."/>
            <person name="Lipzen A."/>
            <person name="Berrin J.G."/>
            <person name="Master E.R."/>
            <person name="Rosso M.N."/>
        </authorList>
    </citation>
    <scope>NUCLEOTIDE SEQUENCE [LARGE SCALE GENOMIC DNA]</scope>
    <source>
        <strain evidence="7 8">BRFM310</strain>
    </source>
</reference>